<feature type="compositionally biased region" description="Basic and acidic residues" evidence="1">
    <location>
        <begin position="2019"/>
        <end position="2029"/>
    </location>
</feature>
<proteinExistence type="predicted"/>
<feature type="compositionally biased region" description="Low complexity" evidence="1">
    <location>
        <begin position="1999"/>
        <end position="2008"/>
    </location>
</feature>
<evidence type="ECO:0000313" key="3">
    <source>
        <dbReference type="Proteomes" id="UP000054359"/>
    </source>
</evidence>
<feature type="compositionally biased region" description="Polar residues" evidence="1">
    <location>
        <begin position="194"/>
        <end position="206"/>
    </location>
</feature>
<feature type="compositionally biased region" description="Basic and acidic residues" evidence="1">
    <location>
        <begin position="1955"/>
        <end position="1988"/>
    </location>
</feature>
<sequence>MKPIHVCKKDCRCINSAILCSDVICNEPEEKNVSHCRIIQEADKCCPRYECDNFGSTDGISLSVTTANETKDKEVIFDGLLFGNETSPIDSDEEMPERNLTTTSFWQSTLDLITSTISDKFLDLTKVVTDQPQNVSETDILEFISLTTAHPQKSNQTTNSVLQTTITEIPNTSAKILTTGDKTAVHINTEETFETSSWSPQSSTHASTEDETTLSDSPKESSENVSLITEESEDTSARSTLSLNISVEEVTQPPTSFTEIPSSHSSSVTEAPKDTLTEEKLKLTPNISMDEISQTTAHITEEASTGIPTLNISIEEISEITANITELPIETLTGVPTLSISTEEVSQTTPSTEVQSDTSFEENESTTYNLPHISDDIPVAGKQNDSYENASKISDVADAEEIISVTENYVSIPVSVTIPTTVESTYEKYTTIKYSSNPIPVTFNLSTAIPFEDTETKDPSIISLKTSTLPTSLSESSQIDFEITSSVLEVDKHSDAVDDKAYQTVTSVPATETSTLTELPEVSDVEISTSDKQPEVNETSYTTLEDMKSQPPVDNFSEIVASTKLSSEDVENVSVKVTDDIEVYDVTPQTESSKSESTTYKNETESIEKEVLTSLTSQETITISTTAASESVGTTKIVENGTSDTVISNESTPFVEEKHTFVAKSSTISPQVPDISEKPEFTTESFQKHDVTHTTDVSEILIFDKISTTSETITAPNQTVKPLVADSETATEYFVTEYLPSSQPTQVDIIGKKSTTEKVSLDEEIKSTLALISSSEISDFTTVKEKTPEDINIDVGIISETEQTSTAATDIDSELSTLQFVTSTETDLSDSDSVSEIASTAASVTNESIDGDIYRDSTTHRVTGYTEESQDITDSAEVHTLDSSILGSQPTDLTEKNEEDGIKISTTSLTPDIETSIGFSDFLESSSGGKPLNVTISEVKEHLKPVHDTFSETEEPFLSKDKSPAGITEQEIVSYTSTTLKLDETSSETTTTSSETAKYSTPETVTDKDYQKLGITGDINTELTDSPSTHEQAPDSTIHISTEIVNQFATQKESTSPGKEIINTSLGAETEITTKRTTDLPEAPSSHSDDVIDKTTVFYPNISTENIMKEEGVKHIPENLILELGTQSEQGIASTASLDEYLSKIEENGTVSFEQPVTSYDSFDERKTEPLDTGKNISSVVAINETISNNSTFVEDSTIEYLHKLGTTTKLPEIHDEVHEIKSDLSPFSVTIASELETQTHSNALQNVSFTEYITELTSVDKTVPKVQENQTESRERTTTAESFWHEGTSESTTSFLGLTETVVTKEDFEENVSTKTTEFIDVTLISTTKKPTYHFESTEYTVLLTKPTIINDTHLVTISASSQDVDTIHNETLKIPEQISDSGAANASETIATQLNTDAIGTEDEERSNVTSVNYDLSTLGSVTDFPKEASEYDEPLHTKEDLKDALSTSSDVEEESDITLITSAIPDVEDIISKENRTVSDDRQFTTVYEIKNAFNDSAEKSTETELMTTSTERLSTQTSSKESTSQISEKEFSTESSFIIQTSETESITQPSNEVYSAHVTGDEFEIHALKDEITTQLSNRVDIQTSTESLKAEFEISTEDSVTQKSITDFAIDELQEKFETQGAKGEIVTSVPDKEVTTQFVKVKFETQTPLYGLVTKDELITDATEKEIEAHEFTHSSTEEFTTQTLISEHEFDIGSQQGVHLGSAEDEFTTQASEDISSTHTPEDDLATQDSKTESSTIVSKGEFSTQPSEEEFVIYTLKKDVAPHTVTHFETHSSKSGVTLQASQEKFTTQTLNEQFVTESSKKESSVAPKETFATESPKEESSSVAPKETFVTESSLEESSDAPKEEFATESSQEKISSDAPKETFATESTKEESSFNTPKENFATESSTEKSFDASKEEFATESPQEKSSYAPEEKFATESSKEESSSSASKETFVTESSLEESSDGSKEEFATESSQDKSSFDAQKEKFGTESTKEESSFNAPKETFVTESSTEESSSNAPAEEFATELLKEESPDASKGEFTSEVSKEDFFVQTTKKEFTPQ</sequence>
<feature type="compositionally biased region" description="Basic and acidic residues" evidence="1">
    <location>
        <begin position="1897"/>
        <end position="1909"/>
    </location>
</feature>
<dbReference type="OMA" id="KESCVEA"/>
<feature type="compositionally biased region" description="Polar residues" evidence="1">
    <location>
        <begin position="341"/>
        <end position="358"/>
    </location>
</feature>
<organism evidence="2 3">
    <name type="scientific">Stegodyphus mimosarum</name>
    <name type="common">African social velvet spider</name>
    <dbReference type="NCBI Taxonomy" id="407821"/>
    <lineage>
        <taxon>Eukaryota</taxon>
        <taxon>Metazoa</taxon>
        <taxon>Ecdysozoa</taxon>
        <taxon>Arthropoda</taxon>
        <taxon>Chelicerata</taxon>
        <taxon>Arachnida</taxon>
        <taxon>Araneae</taxon>
        <taxon>Araneomorphae</taxon>
        <taxon>Entelegynae</taxon>
        <taxon>Eresoidea</taxon>
        <taxon>Eresidae</taxon>
        <taxon>Stegodyphus</taxon>
    </lineage>
</organism>
<feature type="region of interest" description="Disordered" evidence="1">
    <location>
        <begin position="1714"/>
        <end position="1754"/>
    </location>
</feature>
<reference evidence="2 3" key="1">
    <citation type="submission" date="2013-11" db="EMBL/GenBank/DDBJ databases">
        <title>Genome sequencing of Stegodyphus mimosarum.</title>
        <authorList>
            <person name="Bechsgaard J."/>
        </authorList>
    </citation>
    <scope>NUCLEOTIDE SEQUENCE [LARGE SCALE GENOMIC DNA]</scope>
</reference>
<feature type="compositionally biased region" description="Basic and acidic residues" evidence="1">
    <location>
        <begin position="1922"/>
        <end position="1935"/>
    </location>
</feature>
<feature type="region of interest" description="Disordered" evidence="1">
    <location>
        <begin position="1432"/>
        <end position="1452"/>
    </location>
</feature>
<feature type="compositionally biased region" description="Low complexity" evidence="1">
    <location>
        <begin position="987"/>
        <end position="1001"/>
    </location>
</feature>
<protein>
    <submittedName>
        <fullName evidence="2">Uncharacterized protein</fullName>
    </submittedName>
</protein>
<keyword evidence="3" id="KW-1185">Reference proteome</keyword>
<dbReference type="STRING" id="407821.A0A087SVQ7"/>
<feature type="compositionally biased region" description="Polar residues" evidence="1">
    <location>
        <begin position="1716"/>
        <end position="1727"/>
    </location>
</feature>
<feature type="compositionally biased region" description="Polar residues" evidence="1">
    <location>
        <begin position="1735"/>
        <end position="1754"/>
    </location>
</feature>
<dbReference type="EMBL" id="KK112177">
    <property type="protein sequence ID" value="KFM56946.1"/>
    <property type="molecule type" value="Genomic_DNA"/>
</dbReference>
<feature type="non-terminal residue" evidence="2">
    <location>
        <position position="2053"/>
    </location>
</feature>
<feature type="region of interest" description="Disordered" evidence="1">
    <location>
        <begin position="1501"/>
        <end position="1539"/>
    </location>
</feature>
<feature type="compositionally biased region" description="Low complexity" evidence="1">
    <location>
        <begin position="1507"/>
        <end position="1530"/>
    </location>
</feature>
<evidence type="ECO:0000256" key="1">
    <source>
        <dbReference type="SAM" id="MobiDB-lite"/>
    </source>
</evidence>
<feature type="compositionally biased region" description="Basic and acidic residues" evidence="1">
    <location>
        <begin position="1850"/>
        <end position="1871"/>
    </location>
</feature>
<name>A0A087SVQ7_STEMI</name>
<feature type="region of interest" description="Disordered" evidence="1">
    <location>
        <begin position="1803"/>
        <end position="2038"/>
    </location>
</feature>
<feature type="compositionally biased region" description="Basic and acidic residues" evidence="1">
    <location>
        <begin position="1432"/>
        <end position="1446"/>
    </location>
</feature>
<evidence type="ECO:0000313" key="2">
    <source>
        <dbReference type="EMBL" id="KFM56946.1"/>
    </source>
</evidence>
<accession>A0A087SVQ7</accession>
<feature type="compositionally biased region" description="Polar residues" evidence="1">
    <location>
        <begin position="252"/>
        <end position="269"/>
    </location>
</feature>
<feature type="region of interest" description="Disordered" evidence="1">
    <location>
        <begin position="192"/>
        <end position="274"/>
    </location>
</feature>
<dbReference type="Proteomes" id="UP000054359">
    <property type="component" value="Unassembled WGS sequence"/>
</dbReference>
<gene>
    <name evidence="2" type="ORF">X975_24876</name>
</gene>
<feature type="compositionally biased region" description="Polar residues" evidence="1">
    <location>
        <begin position="1884"/>
        <end position="1896"/>
    </location>
</feature>
<feature type="region of interest" description="Disordered" evidence="1">
    <location>
        <begin position="341"/>
        <end position="363"/>
    </location>
</feature>
<feature type="region of interest" description="Disordered" evidence="1">
    <location>
        <begin position="981"/>
        <end position="1002"/>
    </location>
</feature>